<dbReference type="KEGG" id="vg:26639422"/>
<keyword evidence="2" id="KW-1185">Reference proteome</keyword>
<dbReference type="EMBL" id="KT221034">
    <property type="protein sequence ID" value="ALF00208.1"/>
    <property type="molecule type" value="Genomic_DNA"/>
</dbReference>
<name>A0A0M5M2X0_9CAUD</name>
<reference evidence="1 2" key="1">
    <citation type="submission" date="2015-06" db="EMBL/GenBank/DDBJ databases">
        <title>Complete genomic sequence analysis of two virulent actinophages of Streptomyces flavovirens.</title>
        <authorList>
            <person name="Sharaf A."/>
            <person name="Marie E."/>
            <person name="ElBaz R."/>
            <person name="Elmaghraby I."/>
            <person name="Mercati F."/>
        </authorList>
    </citation>
    <scope>NUCLEOTIDE SEQUENCE [LARGE SCALE GENOMIC DNA]</scope>
</reference>
<proteinExistence type="predicted"/>
<dbReference type="RefSeq" id="YP_009213204.1">
    <property type="nucleotide sequence ID" value="NC_028952.1"/>
</dbReference>
<dbReference type="Proteomes" id="UP000202764">
    <property type="component" value="Segment"/>
</dbReference>
<dbReference type="GeneID" id="26639422"/>
<sequence length="23" mass="2479">MRWKIGTGSPSLSLSTWSKVTGV</sequence>
<protein>
    <submittedName>
        <fullName evidence="1">Uncharacterized protein</fullName>
    </submittedName>
</protein>
<gene>
    <name evidence="1" type="ORF">SF3_780</name>
</gene>
<evidence type="ECO:0000313" key="1">
    <source>
        <dbReference type="EMBL" id="ALF00208.1"/>
    </source>
</evidence>
<accession>A0A0M5M2X0</accession>
<organism evidence="1 2">
    <name type="scientific">Streptomyces phage SF3</name>
    <dbReference type="NCBI Taxonomy" id="1690818"/>
    <lineage>
        <taxon>Viruses</taxon>
        <taxon>Duplodnaviria</taxon>
        <taxon>Heunggongvirae</taxon>
        <taxon>Uroviricota</taxon>
        <taxon>Caudoviricetes</taxon>
        <taxon>Siftrevirus</taxon>
        <taxon>Siftrevirus SF3</taxon>
    </lineage>
</organism>
<evidence type="ECO:0000313" key="2">
    <source>
        <dbReference type="Proteomes" id="UP000202764"/>
    </source>
</evidence>